<comment type="caution">
    <text evidence="5">The sequence shown here is derived from an EMBL/GenBank/DDBJ whole genome shotgun (WGS) entry which is preliminary data.</text>
</comment>
<evidence type="ECO:0000256" key="2">
    <source>
        <dbReference type="ARBA" id="ARBA00023125"/>
    </source>
</evidence>
<accession>A0ABP8LS73</accession>
<evidence type="ECO:0000313" key="5">
    <source>
        <dbReference type="EMBL" id="GAA4434167.1"/>
    </source>
</evidence>
<dbReference type="SUPFAM" id="SSF47413">
    <property type="entry name" value="lambda repressor-like DNA-binding domains"/>
    <property type="match status" value="1"/>
</dbReference>
<gene>
    <name evidence="5" type="ORF">GCM10023091_08710</name>
</gene>
<proteinExistence type="predicted"/>
<feature type="domain" description="HTH cro/C1-type" evidence="4">
    <location>
        <begin position="21"/>
        <end position="76"/>
    </location>
</feature>
<keyword evidence="3" id="KW-0804">Transcription</keyword>
<keyword evidence="6" id="KW-1185">Reference proteome</keyword>
<evidence type="ECO:0000256" key="1">
    <source>
        <dbReference type="ARBA" id="ARBA00023015"/>
    </source>
</evidence>
<dbReference type="SMART" id="SM00530">
    <property type="entry name" value="HTH_XRE"/>
    <property type="match status" value="1"/>
</dbReference>
<dbReference type="Pfam" id="PF12844">
    <property type="entry name" value="HTH_19"/>
    <property type="match status" value="1"/>
</dbReference>
<dbReference type="PANTHER" id="PTHR40661:SF1">
    <property type="entry name" value="HTH CRO_C1-TYPE DOMAIN-CONTAINING PROTEIN"/>
    <property type="match status" value="1"/>
</dbReference>
<dbReference type="CDD" id="cd00093">
    <property type="entry name" value="HTH_XRE"/>
    <property type="match status" value="1"/>
</dbReference>
<dbReference type="Gene3D" id="1.10.260.40">
    <property type="entry name" value="lambda repressor-like DNA-binding domains"/>
    <property type="match status" value="1"/>
</dbReference>
<dbReference type="InterPro" id="IPR010982">
    <property type="entry name" value="Lambda_DNA-bd_dom_sf"/>
</dbReference>
<reference evidence="6" key="1">
    <citation type="journal article" date="2019" name="Int. J. Syst. Evol. Microbiol.">
        <title>The Global Catalogue of Microorganisms (GCM) 10K type strain sequencing project: providing services to taxonomists for standard genome sequencing and annotation.</title>
        <authorList>
            <consortium name="The Broad Institute Genomics Platform"/>
            <consortium name="The Broad Institute Genome Sequencing Center for Infectious Disease"/>
            <person name="Wu L."/>
            <person name="Ma J."/>
        </authorList>
    </citation>
    <scope>NUCLEOTIDE SEQUENCE [LARGE SCALE GENOMIC DNA]</scope>
    <source>
        <strain evidence="6">JCM 31920</strain>
    </source>
</reference>
<dbReference type="Gene3D" id="2.10.109.10">
    <property type="entry name" value="Umud Fragment, subunit A"/>
    <property type="match status" value="1"/>
</dbReference>
<dbReference type="InterPro" id="IPR001387">
    <property type="entry name" value="Cro/C1-type_HTH"/>
</dbReference>
<keyword evidence="1" id="KW-0805">Transcription regulation</keyword>
<dbReference type="Proteomes" id="UP001501508">
    <property type="component" value="Unassembled WGS sequence"/>
</dbReference>
<dbReference type="InterPro" id="IPR039418">
    <property type="entry name" value="LexA-like"/>
</dbReference>
<evidence type="ECO:0000313" key="6">
    <source>
        <dbReference type="Proteomes" id="UP001501508"/>
    </source>
</evidence>
<dbReference type="InterPro" id="IPR036286">
    <property type="entry name" value="LexA/Signal_pep-like_sf"/>
</dbReference>
<organism evidence="5 6">
    <name type="scientific">Ravibacter arvi</name>
    <dbReference type="NCBI Taxonomy" id="2051041"/>
    <lineage>
        <taxon>Bacteria</taxon>
        <taxon>Pseudomonadati</taxon>
        <taxon>Bacteroidota</taxon>
        <taxon>Cytophagia</taxon>
        <taxon>Cytophagales</taxon>
        <taxon>Spirosomataceae</taxon>
        <taxon>Ravibacter</taxon>
    </lineage>
</organism>
<name>A0ABP8LS73_9BACT</name>
<dbReference type="CDD" id="cd06529">
    <property type="entry name" value="S24_LexA-like"/>
    <property type="match status" value="1"/>
</dbReference>
<evidence type="ECO:0000256" key="3">
    <source>
        <dbReference type="ARBA" id="ARBA00023163"/>
    </source>
</evidence>
<dbReference type="EMBL" id="BAABEY010000010">
    <property type="protein sequence ID" value="GAA4434167.1"/>
    <property type="molecule type" value="Genomic_DNA"/>
</dbReference>
<dbReference type="PROSITE" id="PS50943">
    <property type="entry name" value="HTH_CROC1"/>
    <property type="match status" value="1"/>
</dbReference>
<evidence type="ECO:0000259" key="4">
    <source>
        <dbReference type="PROSITE" id="PS50943"/>
    </source>
</evidence>
<dbReference type="SUPFAM" id="SSF51306">
    <property type="entry name" value="LexA/Signal peptidase"/>
    <property type="match status" value="1"/>
</dbReference>
<keyword evidence="2" id="KW-0238">DNA-binding</keyword>
<dbReference type="PANTHER" id="PTHR40661">
    <property type="match status" value="1"/>
</dbReference>
<protein>
    <recommendedName>
        <fullName evidence="4">HTH cro/C1-type domain-containing protein</fullName>
    </recommendedName>
</protein>
<sequence>MFDTNNIKQMEDLKVFFAPNIKFLRERARLTQQELADRLRLTRSKLNALESGQTSAPRPEDYLKYSEIFKMSIDTLLKVNLSKLGELKIRDLEAGNDVYMTGSRMRVLAVTVDAENRENVEYVPVKAKAGYRSGYADPEFIAGLPKFSMPQLPSDGSFRMFPTTGDSMLPLPEGSDVIGRYVTDWTALKPGALCIVILKGEQDFVFKKVSVKQKERLVLLESLNPLYAPYEVPVDEVLEIWKYHSYHAQEIPSPVSDVQHISVAVSEILARLKKMQPE</sequence>